<evidence type="ECO:0000259" key="1">
    <source>
        <dbReference type="Pfam" id="PF08929"/>
    </source>
</evidence>
<evidence type="ECO:0000313" key="2">
    <source>
        <dbReference type="EMBL" id="RKP52624.1"/>
    </source>
</evidence>
<reference evidence="2 3" key="1">
    <citation type="submission" date="2018-10" db="EMBL/GenBank/DDBJ databases">
        <title>Paraburkholderia sp. 7MK8-2, isolated from soil.</title>
        <authorList>
            <person name="Gao Z.-H."/>
            <person name="Qiu L.-H."/>
        </authorList>
    </citation>
    <scope>NUCLEOTIDE SEQUENCE [LARGE SCALE GENOMIC DNA]</scope>
    <source>
        <strain evidence="2 3">7MK8-2</strain>
    </source>
</reference>
<accession>A0A494XWY5</accession>
<gene>
    <name evidence="2" type="ORF">D7S89_03745</name>
</gene>
<sequence>MTIRDKLKNVEYFDRWLDYDAEQARKVQNKLDTYTIALPYGRVTASYDQFRRALDRLIMRYSRGDALIDLRGDAAALLAARQQIVRHCDALPAHEQHLRRIYERLSLDSYVSWFRWLSFAVCLGLPRDHVMQVLALIDSAGQDALLDRIAAKLGDVRPIAQNVRFPDQYARLNGALDALGDEQARLIGEFLDGWYASHYQAGWFDTHERDDAGYVGYWCFEAALVVKLFEIDDSTFRDNPFYPADLVRAF</sequence>
<feature type="domain" description="PoNi C-terminal" evidence="1">
    <location>
        <begin position="142"/>
        <end position="246"/>
    </location>
</feature>
<name>A0A494XWY5_9BURK</name>
<dbReference type="EMBL" id="RBZV01000001">
    <property type="protein sequence ID" value="RKP52624.1"/>
    <property type="molecule type" value="Genomic_DNA"/>
</dbReference>
<protein>
    <submittedName>
        <fullName evidence="2">DUF1911 domain-containing protein</fullName>
    </submittedName>
</protein>
<dbReference type="InterPro" id="IPR028983">
    <property type="entry name" value="PA2201-like_C"/>
</dbReference>
<evidence type="ECO:0000313" key="3">
    <source>
        <dbReference type="Proteomes" id="UP000280434"/>
    </source>
</evidence>
<dbReference type="AlphaFoldDB" id="A0A494XWY5"/>
<dbReference type="RefSeq" id="WP_121275674.1">
    <property type="nucleotide sequence ID" value="NZ_RBZV01000001.1"/>
</dbReference>
<dbReference type="Pfam" id="PF08929">
    <property type="entry name" value="PoNi_C"/>
    <property type="match status" value="1"/>
</dbReference>
<dbReference type="OrthoDB" id="8576337at2"/>
<dbReference type="Gene3D" id="1.10.3920.10">
    <property type="entry name" value="PA2201 C-terminal domain-like"/>
    <property type="match status" value="1"/>
</dbReference>
<dbReference type="SUPFAM" id="SSF140731">
    <property type="entry name" value="PA2201 C-terminal domain-like"/>
    <property type="match status" value="1"/>
</dbReference>
<dbReference type="Proteomes" id="UP000280434">
    <property type="component" value="Unassembled WGS sequence"/>
</dbReference>
<proteinExistence type="predicted"/>
<dbReference type="InterPro" id="IPR015025">
    <property type="entry name" value="PoNi_C"/>
</dbReference>
<keyword evidence="3" id="KW-1185">Reference proteome</keyword>
<organism evidence="2 3">
    <name type="scientific">Trinickia fusca</name>
    <dbReference type="NCBI Taxonomy" id="2419777"/>
    <lineage>
        <taxon>Bacteria</taxon>
        <taxon>Pseudomonadati</taxon>
        <taxon>Pseudomonadota</taxon>
        <taxon>Betaproteobacteria</taxon>
        <taxon>Burkholderiales</taxon>
        <taxon>Burkholderiaceae</taxon>
        <taxon>Trinickia</taxon>
    </lineage>
</organism>
<comment type="caution">
    <text evidence="2">The sequence shown here is derived from an EMBL/GenBank/DDBJ whole genome shotgun (WGS) entry which is preliminary data.</text>
</comment>